<evidence type="ECO:0000259" key="2">
    <source>
        <dbReference type="Pfam" id="PF05124"/>
    </source>
</evidence>
<reference evidence="3 4" key="2">
    <citation type="journal article" date="2015" name="Genome Announc.">
        <title>Complete Genome Sequence of Hyperthermophilic Piezophilic Archaeon Palaeococcus pacificus DY20341T, Isolated from Deep-Sea Hydrothermal Sediments.</title>
        <authorList>
            <person name="Zeng X."/>
            <person name="Jebbar M."/>
            <person name="Shao Z."/>
        </authorList>
    </citation>
    <scope>NUCLEOTIDE SEQUENCE [LARGE SCALE GENOMIC DNA]</scope>
    <source>
        <strain evidence="3 4">DY20341</strain>
    </source>
</reference>
<dbReference type="AlphaFoldDB" id="A0A075LS65"/>
<dbReference type="Pfam" id="PF05123">
    <property type="entry name" value="S_layer_N"/>
    <property type="match status" value="1"/>
</dbReference>
<evidence type="ECO:0008006" key="5">
    <source>
        <dbReference type="Google" id="ProtNLM"/>
    </source>
</evidence>
<accession>A0A075LS65</accession>
<dbReference type="InterPro" id="IPR006454">
    <property type="entry name" value="S_layer_MJ"/>
</dbReference>
<dbReference type="GeneID" id="24841827"/>
<evidence type="ECO:0000313" key="4">
    <source>
        <dbReference type="Proteomes" id="UP000027981"/>
    </source>
</evidence>
<evidence type="ECO:0000313" key="3">
    <source>
        <dbReference type="EMBL" id="AIF69119.1"/>
    </source>
</evidence>
<evidence type="ECO:0000259" key="1">
    <source>
        <dbReference type="Pfam" id="PF05123"/>
    </source>
</evidence>
<reference evidence="4" key="1">
    <citation type="submission" date="2013-06" db="EMBL/GenBank/DDBJ databases">
        <title>Complete Genome Sequence of Hyperthermophilic Palaeococcus pacificus DY20341T, Isolated from a Deep-Sea Hydrothermal Sediments.</title>
        <authorList>
            <person name="Zeng X."/>
            <person name="Shao Z."/>
        </authorList>
    </citation>
    <scope>NUCLEOTIDE SEQUENCE [LARGE SCALE GENOMIC DNA]</scope>
    <source>
        <strain evidence="4">DY20341</strain>
    </source>
</reference>
<dbReference type="NCBIfam" id="TIGR01564">
    <property type="entry name" value="S_layer_MJ"/>
    <property type="match status" value="1"/>
</dbReference>
<organism evidence="3 4">
    <name type="scientific">Palaeococcus pacificus DY20341</name>
    <dbReference type="NCBI Taxonomy" id="1343739"/>
    <lineage>
        <taxon>Archaea</taxon>
        <taxon>Methanobacteriati</taxon>
        <taxon>Methanobacteriota</taxon>
        <taxon>Thermococci</taxon>
        <taxon>Thermococcales</taxon>
        <taxon>Thermococcaceae</taxon>
        <taxon>Palaeococcus</taxon>
    </lineage>
</organism>
<dbReference type="InterPro" id="IPR022650">
    <property type="entry name" value="S_layer_central"/>
</dbReference>
<protein>
    <recommendedName>
        <fullName evidence="5">S-layer protein</fullName>
    </recommendedName>
</protein>
<dbReference type="OrthoDB" id="92388at2157"/>
<dbReference type="Proteomes" id="UP000027981">
    <property type="component" value="Chromosome"/>
</dbReference>
<feature type="domain" description="S-layer protein central" evidence="1">
    <location>
        <begin position="131"/>
        <end position="470"/>
    </location>
</feature>
<dbReference type="RefSeq" id="WP_048164711.1">
    <property type="nucleotide sequence ID" value="NZ_CP006019.1"/>
</dbReference>
<sequence length="570" mass="62239">MKVRKIAAIAVGAAMIGATMGYASAQLNVPKDFFVKDGAPNVKIVVGSNAAAMDVASAADIAVALGSMLYTAEEVQADGVSVIVKKDVTTDPDDLLVYSNWYIDRNNTIPSATDYDSLPDNAWYNGSSYYNGAYTDWEAYYAANPWITEIEDMDSIKGDKQIDWDITVEDLKITDADTEDVPTKAPKSATLTANVTVEFNYVIKKWEVTTSDTDDQWGLTTTTTTTTIDDDQPSGGNFVEDVYSGITKEMTFTLLGNEYYVLDVTNTTLTYGNDHGENWFHVGDEMEFDGYKVQVLDISINENRALVKVTAPDGQSDLVILESTAGATDVFSDGGILLTLENTFVGIDGNLIAQVTIQTNVKTIESGGELVSGWTTTFVTNAAGDTIEKIILKKELSGSTLDILGKYKIYYKFEGDTKTADFDNDGQEDDTRYTARAWIVIEPTEKVYDTQELKVGDELEGWTIDQIKGDTYTKITVKPPAEPITVLDSEVDLNNVDSNLILVGGPVANSVTAYLVDQGVSTIDWYNSDGDIEYLEDAFGDYDVLIVAGKNREATKAAAEELMAYLKDLA</sequence>
<dbReference type="STRING" id="1343739.PAP_03495"/>
<dbReference type="eggNOG" id="arCOG03418">
    <property type="taxonomic scope" value="Archaea"/>
</dbReference>
<dbReference type="HOGENOM" id="CLU_437217_0_0_2"/>
<dbReference type="KEGG" id="ppac:PAP_03495"/>
<dbReference type="InterPro" id="IPR022651">
    <property type="entry name" value="S_layer_C"/>
</dbReference>
<name>A0A075LS65_9EURY</name>
<proteinExistence type="predicted"/>
<gene>
    <name evidence="3" type="ORF">PAP_03495</name>
</gene>
<keyword evidence="4" id="KW-1185">Reference proteome</keyword>
<feature type="domain" description="S-layer protein outer" evidence="2">
    <location>
        <begin position="29"/>
        <end position="566"/>
    </location>
</feature>
<dbReference type="Pfam" id="PF05124">
    <property type="entry name" value="S_layer_C"/>
    <property type="match status" value="1"/>
</dbReference>
<dbReference type="EMBL" id="CP006019">
    <property type="protein sequence ID" value="AIF69119.1"/>
    <property type="molecule type" value="Genomic_DNA"/>
</dbReference>